<evidence type="ECO:0008006" key="3">
    <source>
        <dbReference type="Google" id="ProtNLM"/>
    </source>
</evidence>
<reference evidence="1" key="1">
    <citation type="submission" date="2021-03" db="EMBL/GenBank/DDBJ databases">
        <title>Antimicrobial resistance genes in bacteria isolated from Japanese honey, and their potential for conferring macrolide and lincosamide resistance in the American foulbrood pathogen Paenibacillus larvae.</title>
        <authorList>
            <person name="Okamoto M."/>
            <person name="Kumagai M."/>
            <person name="Kanamori H."/>
            <person name="Takamatsu D."/>
        </authorList>
    </citation>
    <scope>NUCLEOTIDE SEQUENCE</scope>
    <source>
        <strain evidence="1">J40TS1</strain>
    </source>
</reference>
<dbReference type="Proteomes" id="UP000683139">
    <property type="component" value="Unassembled WGS sequence"/>
</dbReference>
<keyword evidence="2" id="KW-1185">Reference proteome</keyword>
<evidence type="ECO:0000313" key="1">
    <source>
        <dbReference type="EMBL" id="GIP15082.1"/>
    </source>
</evidence>
<name>A0A920CSS2_9BACL</name>
<evidence type="ECO:0000313" key="2">
    <source>
        <dbReference type="Proteomes" id="UP000683139"/>
    </source>
</evidence>
<protein>
    <recommendedName>
        <fullName evidence="3">Nucleotidyltransferase family protein</fullName>
    </recommendedName>
</protein>
<dbReference type="AlphaFoldDB" id="A0A920CSS2"/>
<dbReference type="Pfam" id="PF06042">
    <property type="entry name" value="NTP_transf_6"/>
    <property type="match status" value="1"/>
</dbReference>
<dbReference type="EMBL" id="BOSE01000001">
    <property type="protein sequence ID" value="GIP15082.1"/>
    <property type="molecule type" value="Genomic_DNA"/>
</dbReference>
<gene>
    <name evidence="1" type="ORF">J40TS1_07240</name>
</gene>
<dbReference type="PANTHER" id="PTHR39166:SF1">
    <property type="entry name" value="BLL1166 PROTEIN"/>
    <property type="match status" value="1"/>
</dbReference>
<dbReference type="InterPro" id="IPR009267">
    <property type="entry name" value="NTP_transf_6"/>
</dbReference>
<proteinExistence type="predicted"/>
<organism evidence="1 2">
    <name type="scientific">Paenibacillus montaniterrae</name>
    <dbReference type="NCBI Taxonomy" id="429341"/>
    <lineage>
        <taxon>Bacteria</taxon>
        <taxon>Bacillati</taxon>
        <taxon>Bacillota</taxon>
        <taxon>Bacilli</taxon>
        <taxon>Bacillales</taxon>
        <taxon>Paenibacillaceae</taxon>
        <taxon>Paenibacillus</taxon>
    </lineage>
</organism>
<comment type="caution">
    <text evidence="1">The sequence shown here is derived from an EMBL/GenBank/DDBJ whole genome shotgun (WGS) entry which is preliminary data.</text>
</comment>
<sequence length="192" mass="22014">MVNLTNEQDIIRLVEKDEWMLQILRHAKSLQLPDWWVCAGFVRSKVWDTLHGFTERTALADVDVIFFDPVTADEQEEKLLEQKLKALDPTVPWSVKNEARMHLVNGIAPYESAVDAISKFPETATALGLSLDQNEQVILAAPCGVEDLLSLQVKPTPYFAANTQRMSVYKQRVVQKNWKSKWHRVEVFYSSN</sequence>
<dbReference type="PANTHER" id="PTHR39166">
    <property type="entry name" value="BLL1166 PROTEIN"/>
    <property type="match status" value="1"/>
</dbReference>
<accession>A0A920CSS2</accession>